<dbReference type="Gene3D" id="3.30.1370.120">
    <property type="match status" value="4"/>
</dbReference>
<dbReference type="Pfam" id="PF03958">
    <property type="entry name" value="Secretin_N"/>
    <property type="match status" value="3"/>
</dbReference>
<gene>
    <name evidence="7" type="ORF">QTN89_19220</name>
</gene>
<feature type="compositionally biased region" description="Low complexity" evidence="4">
    <location>
        <begin position="985"/>
        <end position="996"/>
    </location>
</feature>
<dbReference type="InterPro" id="IPR005644">
    <property type="entry name" value="NolW-like"/>
</dbReference>
<evidence type="ECO:0000313" key="8">
    <source>
        <dbReference type="Proteomes" id="UP001239462"/>
    </source>
</evidence>
<dbReference type="InterPro" id="IPR038591">
    <property type="entry name" value="NolW-like_sf"/>
</dbReference>
<evidence type="ECO:0000256" key="3">
    <source>
        <dbReference type="ARBA" id="ARBA00023136"/>
    </source>
</evidence>
<dbReference type="RefSeq" id="WP_289165084.1">
    <property type="nucleotide sequence ID" value="NZ_JASZZN010000015.1"/>
</dbReference>
<evidence type="ECO:0000259" key="6">
    <source>
        <dbReference type="Pfam" id="PF03958"/>
    </source>
</evidence>
<feature type="compositionally biased region" description="Acidic residues" evidence="4">
    <location>
        <begin position="585"/>
        <end position="599"/>
    </location>
</feature>
<feature type="chain" id="PRO_5045094143" evidence="5">
    <location>
        <begin position="21"/>
        <end position="1025"/>
    </location>
</feature>
<keyword evidence="3" id="KW-0472">Membrane</keyword>
<protein>
    <submittedName>
        <fullName evidence="7">Secretin N-terminal domain-containing protein</fullName>
    </submittedName>
</protein>
<evidence type="ECO:0000256" key="2">
    <source>
        <dbReference type="ARBA" id="ARBA00022729"/>
    </source>
</evidence>
<dbReference type="EMBL" id="JASZZN010000015">
    <property type="protein sequence ID" value="MDM4017588.1"/>
    <property type="molecule type" value="Genomic_DNA"/>
</dbReference>
<feature type="signal peptide" evidence="5">
    <location>
        <begin position="1"/>
        <end position="20"/>
    </location>
</feature>
<evidence type="ECO:0000313" key="7">
    <source>
        <dbReference type="EMBL" id="MDM4017588.1"/>
    </source>
</evidence>
<feature type="compositionally biased region" description="Pro residues" evidence="4">
    <location>
        <begin position="40"/>
        <end position="53"/>
    </location>
</feature>
<dbReference type="PANTHER" id="PTHR30332">
    <property type="entry name" value="PROBABLE GENERAL SECRETION PATHWAY PROTEIN D"/>
    <property type="match status" value="1"/>
</dbReference>
<feature type="compositionally biased region" description="Pro residues" evidence="4">
    <location>
        <begin position="997"/>
        <end position="1006"/>
    </location>
</feature>
<feature type="region of interest" description="Disordered" evidence="4">
    <location>
        <begin position="26"/>
        <end position="100"/>
    </location>
</feature>
<accession>A0ABT7PMM7</accession>
<sequence length="1025" mass="112863">MRIPAFLVAVMLFGAPLSQAQTATIVGPDGKPRQIAVPQGMPPGAKPPGQPPKPGEKPDEKDAGKNGGADKKGEPPEPKIIRRGDQKPGDANPEELKATVGEDGRVAFQFRNQPWVDLVQWLAQIADQPLDWQELPADRVNLRSPGRYTVEQTKDLFNRHLLARGYTLLDMPGGITVAKTQGINPAMVPRVTESQLEGLSPHTFVRISLETGWLSSEKMAAELKPMVSSNGQLTALSTTNRLEAMDAAINLQQIAKLLSQERNDSSREALAPEFKLRHIPAESAKKMLEEFLGVQKKQAAPMSPQQMQMMQQMARQNGGRPPTAQKEPDISIVANTRQNSVFIRAPIDRIAVATEFLTRIDVPGKSITSLSDVESRVEVFHLYTLDPEKLIEIIAEMNVLEPGTRIRSDETNRAIIVSGSAADRYIIERLIQRLDGSGRTFEVLQLRRLEATEVAESISFLMGKDKDDDDNNNSRRYFYYGFGGNDDKDKNKDEFRVAANARYRQVLLWANESEMEQVRNLLIKLGELPPPGGSRSMVRRIDASSAPETYEYLLRLQQQWSQISNTPLSLPNSDQFVDPILGTENTEEEEETESPEDGDPSAPTSSDDLEARRRRFERQTVSRVFVTTEEASEAGSEVEKGQQDEAPAGATEGVDPQSPDIRSQIQSSKDFDRLFRKTIPQPTEPSAASDAAADPSIRIELDEDGNLVIVGSDPKALDQLENLMLQFAPPKRPYHVFKIKHQSAGYVQLNLEEYFEKEDEEEDSGSSFFRYIYGIGNDDDKGPAGLGKENKLRFVYDPDTNTIVVSGATSSQLKTISELIKLWDVAEPVNKRRMRYTKLVKVEYGSAASIAETVKEAYRDLLSSNDKTFNKGGNAGGGNQPGAAGPSKSSGRDRQSGSGLIDSENGRDGGDVDFSFKGKLSMGVDEVGNTLLVSAEGEPLLELVIQMINQLDMAAKPAGDMQIISVSGKTSNDAIEKVLEAFSGRARQGAQANAPNQPSPPNPNPQFNPGQPAFNPNFNRRRGPR</sequence>
<reference evidence="7 8" key="1">
    <citation type="submission" date="2023-06" db="EMBL/GenBank/DDBJ databases">
        <title>Roseiconus lacunae JC819 isolated from Gulf of Mannar region, Tamil Nadu.</title>
        <authorList>
            <person name="Pk S."/>
            <person name="Ch S."/>
            <person name="Ch V.R."/>
        </authorList>
    </citation>
    <scope>NUCLEOTIDE SEQUENCE [LARGE SCALE GENOMIC DNA]</scope>
    <source>
        <strain evidence="7 8">JC819</strain>
    </source>
</reference>
<comment type="caution">
    <text evidence="7">The sequence shown here is derived from an EMBL/GenBank/DDBJ whole genome shotgun (WGS) entry which is preliminary data.</text>
</comment>
<dbReference type="InterPro" id="IPR050810">
    <property type="entry name" value="Bact_Secretion_Sys_Channel"/>
</dbReference>
<evidence type="ECO:0000256" key="5">
    <source>
        <dbReference type="SAM" id="SignalP"/>
    </source>
</evidence>
<feature type="domain" description="NolW-like" evidence="6">
    <location>
        <begin position="274"/>
        <end position="365"/>
    </location>
</feature>
<feature type="compositionally biased region" description="Low complexity" evidence="4">
    <location>
        <begin position="1007"/>
        <end position="1018"/>
    </location>
</feature>
<name>A0ABT7PMM7_9BACT</name>
<evidence type="ECO:0000256" key="1">
    <source>
        <dbReference type="ARBA" id="ARBA00004370"/>
    </source>
</evidence>
<feature type="region of interest" description="Disordered" evidence="4">
    <location>
        <begin position="584"/>
        <end position="669"/>
    </location>
</feature>
<keyword evidence="8" id="KW-1185">Reference proteome</keyword>
<dbReference type="Proteomes" id="UP001239462">
    <property type="component" value="Unassembled WGS sequence"/>
</dbReference>
<feature type="compositionally biased region" description="Basic and acidic residues" evidence="4">
    <location>
        <begin position="54"/>
        <end position="100"/>
    </location>
</feature>
<dbReference type="PANTHER" id="PTHR30332:SF24">
    <property type="entry name" value="SECRETIN GSPD-RELATED"/>
    <property type="match status" value="1"/>
</dbReference>
<keyword evidence="2 5" id="KW-0732">Signal</keyword>
<feature type="domain" description="NolW-like" evidence="6">
    <location>
        <begin position="735"/>
        <end position="828"/>
    </location>
</feature>
<organism evidence="7 8">
    <name type="scientific">Roseiconus lacunae</name>
    <dbReference type="NCBI Taxonomy" id="2605694"/>
    <lineage>
        <taxon>Bacteria</taxon>
        <taxon>Pseudomonadati</taxon>
        <taxon>Planctomycetota</taxon>
        <taxon>Planctomycetia</taxon>
        <taxon>Pirellulales</taxon>
        <taxon>Pirellulaceae</taxon>
        <taxon>Roseiconus</taxon>
    </lineage>
</organism>
<evidence type="ECO:0000256" key="4">
    <source>
        <dbReference type="SAM" id="MobiDB-lite"/>
    </source>
</evidence>
<feature type="region of interest" description="Disordered" evidence="4">
    <location>
        <begin position="868"/>
        <end position="910"/>
    </location>
</feature>
<feature type="domain" description="NolW-like" evidence="6">
    <location>
        <begin position="377"/>
        <end position="435"/>
    </location>
</feature>
<comment type="subcellular location">
    <subcellularLocation>
        <location evidence="1">Membrane</location>
    </subcellularLocation>
</comment>
<proteinExistence type="predicted"/>
<feature type="region of interest" description="Disordered" evidence="4">
    <location>
        <begin position="985"/>
        <end position="1025"/>
    </location>
</feature>